<dbReference type="STRING" id="463301.SAMN04487955_106164"/>
<dbReference type="InterPro" id="IPR002471">
    <property type="entry name" value="Pept_S9_AS"/>
</dbReference>
<dbReference type="InterPro" id="IPR050261">
    <property type="entry name" value="FrsA_esterase"/>
</dbReference>
<dbReference type="InterPro" id="IPR029058">
    <property type="entry name" value="AB_hydrolase_fold"/>
</dbReference>
<protein>
    <recommendedName>
        <fullName evidence="2">Peptidase S9 prolyl oligopeptidase catalytic domain-containing protein</fullName>
    </recommendedName>
</protein>
<evidence type="ECO:0000256" key="1">
    <source>
        <dbReference type="ARBA" id="ARBA00022801"/>
    </source>
</evidence>
<name>A0A1I7IAM7_9GAMM</name>
<dbReference type="SUPFAM" id="SSF53474">
    <property type="entry name" value="alpha/beta-Hydrolases"/>
    <property type="match status" value="1"/>
</dbReference>
<dbReference type="PANTHER" id="PTHR22946">
    <property type="entry name" value="DIENELACTONE HYDROLASE DOMAIN-CONTAINING PROTEIN-RELATED"/>
    <property type="match status" value="1"/>
</dbReference>
<organism evidence="3 4">
    <name type="scientific">Halomonas korlensis</name>
    <dbReference type="NCBI Taxonomy" id="463301"/>
    <lineage>
        <taxon>Bacteria</taxon>
        <taxon>Pseudomonadati</taxon>
        <taxon>Pseudomonadota</taxon>
        <taxon>Gammaproteobacteria</taxon>
        <taxon>Oceanospirillales</taxon>
        <taxon>Halomonadaceae</taxon>
        <taxon>Halomonas</taxon>
    </lineage>
</organism>
<sequence length="226" mass="25215">MLFVHGWGGSQESDLILAKRIAALGCICLTFDLRGHGGTMAQQQTVSRADNLRDVIAAYDVLADNPDIDRSAIAVMGNSYGGYLASMLTTQRPVRWLALSVPALYRNAEWDVAKHHLDREDLAQYRITRVDPTENKALAACSRFEGDVLLVEAEHDHLIPHETIMNYRRAFEKAHSLTHRIVDGADHAMSSETCQQAYTSVLSSWAMEMIVGRRIGFMESSLLRTP</sequence>
<keyword evidence="1" id="KW-0378">Hydrolase</keyword>
<dbReference type="Gene3D" id="3.40.50.1820">
    <property type="entry name" value="alpha/beta hydrolase"/>
    <property type="match status" value="1"/>
</dbReference>
<proteinExistence type="predicted"/>
<evidence type="ECO:0000313" key="3">
    <source>
        <dbReference type="EMBL" id="SFU70015.1"/>
    </source>
</evidence>
<evidence type="ECO:0000313" key="4">
    <source>
        <dbReference type="Proteomes" id="UP000198693"/>
    </source>
</evidence>
<dbReference type="AlphaFoldDB" id="A0A1I7IAM7"/>
<accession>A0A1I7IAM7</accession>
<dbReference type="GO" id="GO:0006508">
    <property type="term" value="P:proteolysis"/>
    <property type="evidence" value="ECO:0007669"/>
    <property type="project" value="InterPro"/>
</dbReference>
<dbReference type="PANTHER" id="PTHR22946:SF5">
    <property type="entry name" value="PEPTIDASE S9 PROLYL OLIGOPEPTIDASE CATALYTIC DOMAIN-CONTAINING PROTEIN"/>
    <property type="match status" value="1"/>
</dbReference>
<gene>
    <name evidence="3" type="ORF">SAMN04487955_106164</name>
</gene>
<dbReference type="PROSITE" id="PS00708">
    <property type="entry name" value="PRO_ENDOPEP_SER"/>
    <property type="match status" value="1"/>
</dbReference>
<evidence type="ECO:0000259" key="2">
    <source>
        <dbReference type="Pfam" id="PF00326"/>
    </source>
</evidence>
<dbReference type="InterPro" id="IPR001375">
    <property type="entry name" value="Peptidase_S9_cat"/>
</dbReference>
<dbReference type="GO" id="GO:0004252">
    <property type="term" value="F:serine-type endopeptidase activity"/>
    <property type="evidence" value="ECO:0007669"/>
    <property type="project" value="InterPro"/>
</dbReference>
<reference evidence="4" key="1">
    <citation type="submission" date="2016-10" db="EMBL/GenBank/DDBJ databases">
        <authorList>
            <person name="Varghese N."/>
            <person name="Submissions S."/>
        </authorList>
    </citation>
    <scope>NUCLEOTIDE SEQUENCE [LARGE SCALE GENOMIC DNA]</scope>
    <source>
        <strain evidence="4">CGMCC 1.6981</strain>
    </source>
</reference>
<dbReference type="Proteomes" id="UP000198693">
    <property type="component" value="Unassembled WGS sequence"/>
</dbReference>
<keyword evidence="4" id="KW-1185">Reference proteome</keyword>
<dbReference type="EMBL" id="FPBP01000006">
    <property type="protein sequence ID" value="SFU70015.1"/>
    <property type="molecule type" value="Genomic_DNA"/>
</dbReference>
<dbReference type="Pfam" id="PF00326">
    <property type="entry name" value="Peptidase_S9"/>
    <property type="match status" value="1"/>
</dbReference>
<feature type="domain" description="Peptidase S9 prolyl oligopeptidase catalytic" evidence="2">
    <location>
        <begin position="22"/>
        <end position="208"/>
    </location>
</feature>